<feature type="signal peptide" evidence="1">
    <location>
        <begin position="1"/>
        <end position="18"/>
    </location>
</feature>
<sequence length="238" mass="26287">MVPKILIIASVLISLASGLSAPFIAPCKANDEDCILQDTIKSIPLFADGIPDLGVKPLDPLFFKSVDSSSPNLKFILSDITFKGLKGCKPIKAQRIPEKSNVFLKISCPLTVDGQYEMDGQLLVVKIAGKGKVHAFLPNLEVTITFDIIDKEKDGQTYWRIKKYTHSFDVTGNSELQFEGLLQDNKVLSEAANDLIKNSSNEVIKEIAVKLVENVLTYIVGEFNHFFGKVPVNEFVLE</sequence>
<dbReference type="SMART" id="SM00700">
    <property type="entry name" value="JHBP"/>
    <property type="match status" value="1"/>
</dbReference>
<dbReference type="EMBL" id="NWSH01001136">
    <property type="protein sequence ID" value="PCG72452.1"/>
    <property type="molecule type" value="Genomic_DNA"/>
</dbReference>
<gene>
    <name evidence="2" type="ORF">B5V51_818</name>
</gene>
<dbReference type="AlphaFoldDB" id="A0A2A4JM21"/>
<proteinExistence type="predicted"/>
<dbReference type="GO" id="GO:0005615">
    <property type="term" value="C:extracellular space"/>
    <property type="evidence" value="ECO:0007669"/>
    <property type="project" value="TreeGrafter"/>
</dbReference>
<keyword evidence="1" id="KW-0732">Signal</keyword>
<dbReference type="Gene3D" id="3.15.10.30">
    <property type="entry name" value="Haemolymph juvenile hormone binding protein"/>
    <property type="match status" value="1"/>
</dbReference>
<comment type="caution">
    <text evidence="2">The sequence shown here is derived from an EMBL/GenBank/DDBJ whole genome shotgun (WGS) entry which is preliminary data.</text>
</comment>
<dbReference type="EMBL" id="NWSH01001136">
    <property type="protein sequence ID" value="PCG72451.1"/>
    <property type="molecule type" value="Genomic_DNA"/>
</dbReference>
<reference evidence="2" key="1">
    <citation type="submission" date="2017-09" db="EMBL/GenBank/DDBJ databases">
        <title>Contemporary evolution of a Lepidopteran species, Heliothis virescens, in response to modern agricultural practices.</title>
        <authorList>
            <person name="Fritz M.L."/>
            <person name="Deyonke A.M."/>
            <person name="Papanicolaou A."/>
            <person name="Micinski S."/>
            <person name="Westbrook J."/>
            <person name="Gould F."/>
        </authorList>
    </citation>
    <scope>NUCLEOTIDE SEQUENCE [LARGE SCALE GENOMIC DNA]</scope>
    <source>
        <strain evidence="2">HvINT-</strain>
        <tissue evidence="2">Whole body</tissue>
    </source>
</reference>
<dbReference type="InterPro" id="IPR038606">
    <property type="entry name" value="To_sf"/>
</dbReference>
<dbReference type="PANTHER" id="PTHR11008:SF41">
    <property type="entry name" value="RE70318P"/>
    <property type="match status" value="1"/>
</dbReference>
<protein>
    <submittedName>
        <fullName evidence="2">Uncharacterized protein</fullName>
    </submittedName>
</protein>
<evidence type="ECO:0000256" key="1">
    <source>
        <dbReference type="SAM" id="SignalP"/>
    </source>
</evidence>
<feature type="chain" id="PRO_5013508123" evidence="1">
    <location>
        <begin position="19"/>
        <end position="238"/>
    </location>
</feature>
<dbReference type="InterPro" id="IPR010562">
    <property type="entry name" value="Haemolymph_juvenile_hormone-bd"/>
</dbReference>
<evidence type="ECO:0000313" key="2">
    <source>
        <dbReference type="EMBL" id="PCG72452.1"/>
    </source>
</evidence>
<organism evidence="2">
    <name type="scientific">Heliothis virescens</name>
    <name type="common">Tobacco budworm moth</name>
    <dbReference type="NCBI Taxonomy" id="7102"/>
    <lineage>
        <taxon>Eukaryota</taxon>
        <taxon>Metazoa</taxon>
        <taxon>Ecdysozoa</taxon>
        <taxon>Arthropoda</taxon>
        <taxon>Hexapoda</taxon>
        <taxon>Insecta</taxon>
        <taxon>Pterygota</taxon>
        <taxon>Neoptera</taxon>
        <taxon>Endopterygota</taxon>
        <taxon>Lepidoptera</taxon>
        <taxon>Glossata</taxon>
        <taxon>Ditrysia</taxon>
        <taxon>Noctuoidea</taxon>
        <taxon>Noctuidae</taxon>
        <taxon>Heliothinae</taxon>
        <taxon>Heliothis</taxon>
    </lineage>
</organism>
<dbReference type="PANTHER" id="PTHR11008">
    <property type="entry name" value="PROTEIN TAKEOUT-LIKE PROTEIN"/>
    <property type="match status" value="1"/>
</dbReference>
<dbReference type="Pfam" id="PF06585">
    <property type="entry name" value="JHBP"/>
    <property type="match status" value="1"/>
</dbReference>
<name>A0A2A4JM21_HELVI</name>
<accession>A0A2A4JM21</accession>